<dbReference type="Pfam" id="PF03067">
    <property type="entry name" value="LPMO_10"/>
    <property type="match status" value="1"/>
</dbReference>
<reference evidence="5 6" key="1">
    <citation type="submission" date="2017-09" db="EMBL/GenBank/DDBJ databases">
        <authorList>
            <person name="Ehlers B."/>
            <person name="Leendertz F.H."/>
        </authorList>
    </citation>
    <scope>NUCLEOTIDE SEQUENCE [LARGE SCALE GENOMIC DNA]</scope>
    <source>
        <strain evidence="5 6">CGMCC 4.7095</strain>
    </source>
</reference>
<organism evidence="5 6">
    <name type="scientific">Streptomyces zhaozhouensis</name>
    <dbReference type="NCBI Taxonomy" id="1300267"/>
    <lineage>
        <taxon>Bacteria</taxon>
        <taxon>Bacillati</taxon>
        <taxon>Actinomycetota</taxon>
        <taxon>Actinomycetes</taxon>
        <taxon>Kitasatosporales</taxon>
        <taxon>Streptomycetaceae</taxon>
        <taxon>Streptomyces</taxon>
    </lineage>
</organism>
<protein>
    <submittedName>
        <fullName evidence="5">Chitin-binding protein</fullName>
    </submittedName>
</protein>
<dbReference type="SUPFAM" id="SSF81296">
    <property type="entry name" value="E set domains"/>
    <property type="match status" value="1"/>
</dbReference>
<dbReference type="InterPro" id="IPR004302">
    <property type="entry name" value="Cellulose/chitin-bd_N"/>
</dbReference>
<dbReference type="RefSeq" id="WP_097231206.1">
    <property type="nucleotide sequence ID" value="NZ_OCNE01000007.1"/>
</dbReference>
<dbReference type="Proteomes" id="UP000219072">
    <property type="component" value="Unassembled WGS sequence"/>
</dbReference>
<accession>A0A286DW03</accession>
<feature type="region of interest" description="Disordered" evidence="2">
    <location>
        <begin position="63"/>
        <end position="100"/>
    </location>
</feature>
<evidence type="ECO:0000256" key="3">
    <source>
        <dbReference type="SAM" id="SignalP"/>
    </source>
</evidence>
<dbReference type="OrthoDB" id="2702399at2"/>
<sequence>MRKTILTAATGAGLAVATVFATSTTASAHGYTTSPPSRQQLCAEGAVSDCGAIQWEPQSVEGPKGFPGAGPADGSICAGGNTPFAPLDDPRGGDWPATDLTPGQSATFSWTFTVRHSTSTFDYYITNDSYDPTQPLTRADLEPEPFLSVSLDGAQPGETENHQGTVPDKSGRHLILSVWNVADTGNAFYACSDVDL</sequence>
<feature type="signal peptide" evidence="3">
    <location>
        <begin position="1"/>
        <end position="28"/>
    </location>
</feature>
<dbReference type="PANTHER" id="PTHR34823">
    <property type="entry name" value="GLCNAC-BINDING PROTEIN A"/>
    <property type="match status" value="1"/>
</dbReference>
<proteinExistence type="predicted"/>
<feature type="domain" description="Chitin-binding type-4" evidence="4">
    <location>
        <begin position="29"/>
        <end position="194"/>
    </location>
</feature>
<dbReference type="AlphaFoldDB" id="A0A286DW03"/>
<feature type="chain" id="PRO_5013329910" evidence="3">
    <location>
        <begin position="29"/>
        <end position="196"/>
    </location>
</feature>
<dbReference type="CDD" id="cd21177">
    <property type="entry name" value="LPMO_AA10"/>
    <property type="match status" value="1"/>
</dbReference>
<dbReference type="InterPro" id="IPR014756">
    <property type="entry name" value="Ig_E-set"/>
</dbReference>
<dbReference type="PANTHER" id="PTHR34823:SF1">
    <property type="entry name" value="CHITIN-BINDING TYPE-4 DOMAIN-CONTAINING PROTEIN"/>
    <property type="match status" value="1"/>
</dbReference>
<evidence type="ECO:0000256" key="1">
    <source>
        <dbReference type="ARBA" id="ARBA00022729"/>
    </source>
</evidence>
<name>A0A286DW03_9ACTN</name>
<dbReference type="Gene3D" id="2.70.50.50">
    <property type="entry name" value="chitin-binding protein cbp21"/>
    <property type="match status" value="1"/>
</dbReference>
<evidence type="ECO:0000313" key="5">
    <source>
        <dbReference type="EMBL" id="SOD62744.1"/>
    </source>
</evidence>
<dbReference type="InterPro" id="IPR051024">
    <property type="entry name" value="GlcNAc_Chitin_IntDeg"/>
</dbReference>
<dbReference type="EMBL" id="OCNE01000007">
    <property type="protein sequence ID" value="SOD62744.1"/>
    <property type="molecule type" value="Genomic_DNA"/>
</dbReference>
<gene>
    <name evidence="5" type="ORF">SAMN06297387_107118</name>
</gene>
<keyword evidence="6" id="KW-1185">Reference proteome</keyword>
<keyword evidence="1 3" id="KW-0732">Signal</keyword>
<evidence type="ECO:0000259" key="4">
    <source>
        <dbReference type="Pfam" id="PF03067"/>
    </source>
</evidence>
<evidence type="ECO:0000313" key="6">
    <source>
        <dbReference type="Proteomes" id="UP000219072"/>
    </source>
</evidence>
<evidence type="ECO:0000256" key="2">
    <source>
        <dbReference type="SAM" id="MobiDB-lite"/>
    </source>
</evidence>